<dbReference type="Pfam" id="PF04055">
    <property type="entry name" value="Radical_SAM"/>
    <property type="match status" value="1"/>
</dbReference>
<feature type="domain" description="Radical SAM core" evidence="7">
    <location>
        <begin position="190"/>
        <end position="413"/>
    </location>
</feature>
<comment type="caution">
    <text evidence="8">The sequence shown here is derived from an EMBL/GenBank/DDBJ whole genome shotgun (WGS) entry which is preliminary data.</text>
</comment>
<name>A0A1G2F6J4_9BACT</name>
<reference evidence="8 9" key="1">
    <citation type="journal article" date="2016" name="Nat. Commun.">
        <title>Thousands of microbial genomes shed light on interconnected biogeochemical processes in an aquifer system.</title>
        <authorList>
            <person name="Anantharaman K."/>
            <person name="Brown C.T."/>
            <person name="Hug L.A."/>
            <person name="Sharon I."/>
            <person name="Castelle C.J."/>
            <person name="Probst A.J."/>
            <person name="Thomas B.C."/>
            <person name="Singh A."/>
            <person name="Wilkins M.J."/>
            <person name="Karaoz U."/>
            <person name="Brodie E.L."/>
            <person name="Williams K.H."/>
            <person name="Hubbard S.S."/>
            <person name="Banfield J.F."/>
        </authorList>
    </citation>
    <scope>NUCLEOTIDE SEQUENCE [LARGE SCALE GENOMIC DNA]</scope>
</reference>
<dbReference type="InterPro" id="IPR051198">
    <property type="entry name" value="BchE-like"/>
</dbReference>
<evidence type="ECO:0000256" key="3">
    <source>
        <dbReference type="ARBA" id="ARBA00022723"/>
    </source>
</evidence>
<dbReference type="AlphaFoldDB" id="A0A1G2F6J4"/>
<keyword evidence="2" id="KW-0949">S-adenosyl-L-methionine</keyword>
<dbReference type="InterPro" id="IPR034466">
    <property type="entry name" value="Methyltransferase_Class_B"/>
</dbReference>
<dbReference type="SFLD" id="SFLDG01082">
    <property type="entry name" value="B12-binding_domain_containing"/>
    <property type="match status" value="1"/>
</dbReference>
<dbReference type="SUPFAM" id="SSF52242">
    <property type="entry name" value="Cobalamin (vitamin B12)-binding domain"/>
    <property type="match status" value="1"/>
</dbReference>
<organism evidence="8 9">
    <name type="scientific">Candidatus Portnoybacteria bacterium RBG_13_40_8</name>
    <dbReference type="NCBI Taxonomy" id="1801990"/>
    <lineage>
        <taxon>Bacteria</taxon>
        <taxon>Candidatus Portnoyibacteriota</taxon>
    </lineage>
</organism>
<feature type="domain" description="B12-binding" evidence="6">
    <location>
        <begin position="1"/>
        <end position="142"/>
    </location>
</feature>
<dbReference type="InterPro" id="IPR006638">
    <property type="entry name" value="Elp3/MiaA/NifB-like_rSAM"/>
</dbReference>
<keyword evidence="5" id="KW-0411">Iron-sulfur</keyword>
<evidence type="ECO:0000256" key="4">
    <source>
        <dbReference type="ARBA" id="ARBA00023004"/>
    </source>
</evidence>
<evidence type="ECO:0000313" key="9">
    <source>
        <dbReference type="Proteomes" id="UP000177810"/>
    </source>
</evidence>
<dbReference type="InterPro" id="IPR007197">
    <property type="entry name" value="rSAM"/>
</dbReference>
<dbReference type="PROSITE" id="PS51918">
    <property type="entry name" value="RADICAL_SAM"/>
    <property type="match status" value="1"/>
</dbReference>
<proteinExistence type="predicted"/>
<dbReference type="InterPro" id="IPR036724">
    <property type="entry name" value="Cobalamin-bd_sf"/>
</dbReference>
<sequence>MKIILTTSPRAEGDVERKGLPFLGIGYIAGYVEKFSHHQIEIFDAHTYGLNASRAAEKILERKPDVVGIHSITDNRFKAIALAKELKKRNKNVIVLMGGPHFSLTAKNALEIVPEIDFIIKGEGEKSVVQFLNILENKGDISEVSGLAYRTKSGEIMEKPLTDLIMNLDELPMPAWHLFDLKEYNKPIDGTNVRSIGVLSARGCPNVCVYCANARSVLRLRSPKNFVDEVEYLYKTYGYKGFDFWDDTLTMVNIHVVEICKKIIERKLDIVWYARARVNTVDKKLLELMRKAGCIRISFGVESGSPRILKIIKKNITIDQVKNAVRWSSEAGMAVMTNFMVNLPDETLDDLKQTIDLMKWLRQIKNSYPAYGFTVIYPGTELELMAKEKGLMPKDFSWNSPYESPKYKVTGTDPSLFYMEWPGAELEKIKAIMTKELGIRGNIMKKGFNKLIKIRSIRELKELLRAGVNYFKK</sequence>
<dbReference type="PROSITE" id="PS51332">
    <property type="entry name" value="B12_BINDING"/>
    <property type="match status" value="1"/>
</dbReference>
<dbReference type="CDD" id="cd01335">
    <property type="entry name" value="Radical_SAM"/>
    <property type="match status" value="1"/>
</dbReference>
<dbReference type="InterPro" id="IPR023404">
    <property type="entry name" value="rSAM_horseshoe"/>
</dbReference>
<evidence type="ECO:0000256" key="5">
    <source>
        <dbReference type="ARBA" id="ARBA00023014"/>
    </source>
</evidence>
<evidence type="ECO:0000256" key="1">
    <source>
        <dbReference type="ARBA" id="ARBA00001966"/>
    </source>
</evidence>
<dbReference type="SMART" id="SM00729">
    <property type="entry name" value="Elp3"/>
    <property type="match status" value="1"/>
</dbReference>
<keyword evidence="3" id="KW-0479">Metal-binding</keyword>
<evidence type="ECO:0000256" key="2">
    <source>
        <dbReference type="ARBA" id="ARBA00022691"/>
    </source>
</evidence>
<dbReference type="SFLD" id="SFLDS00029">
    <property type="entry name" value="Radical_SAM"/>
    <property type="match status" value="1"/>
</dbReference>
<keyword evidence="4" id="KW-0408">Iron</keyword>
<dbReference type="GO" id="GO:0003824">
    <property type="term" value="F:catalytic activity"/>
    <property type="evidence" value="ECO:0007669"/>
    <property type="project" value="InterPro"/>
</dbReference>
<dbReference type="Gene3D" id="3.80.30.20">
    <property type="entry name" value="tm_1862 like domain"/>
    <property type="match status" value="1"/>
</dbReference>
<dbReference type="GO" id="GO:0051539">
    <property type="term" value="F:4 iron, 4 sulfur cluster binding"/>
    <property type="evidence" value="ECO:0007669"/>
    <property type="project" value="UniProtKB-KW"/>
</dbReference>
<dbReference type="Gene3D" id="3.40.50.280">
    <property type="entry name" value="Cobalamin-binding domain"/>
    <property type="match status" value="1"/>
</dbReference>
<accession>A0A1G2F6J4</accession>
<dbReference type="Proteomes" id="UP000177810">
    <property type="component" value="Unassembled WGS sequence"/>
</dbReference>
<dbReference type="PANTHER" id="PTHR43409:SF16">
    <property type="entry name" value="SLR0320 PROTEIN"/>
    <property type="match status" value="1"/>
</dbReference>
<dbReference type="SUPFAM" id="SSF102114">
    <property type="entry name" value="Radical SAM enzymes"/>
    <property type="match status" value="1"/>
</dbReference>
<dbReference type="PANTHER" id="PTHR43409">
    <property type="entry name" value="ANAEROBIC MAGNESIUM-PROTOPORPHYRIN IX MONOMETHYL ESTER CYCLASE-RELATED"/>
    <property type="match status" value="1"/>
</dbReference>
<dbReference type="SFLD" id="SFLDG01123">
    <property type="entry name" value="methyltransferase_(Class_B)"/>
    <property type="match status" value="1"/>
</dbReference>
<dbReference type="Pfam" id="PF02310">
    <property type="entry name" value="B12-binding"/>
    <property type="match status" value="1"/>
</dbReference>
<protein>
    <submittedName>
        <fullName evidence="8">Uncharacterized protein</fullName>
    </submittedName>
</protein>
<dbReference type="InterPro" id="IPR006158">
    <property type="entry name" value="Cobalamin-bd"/>
</dbReference>
<evidence type="ECO:0000313" key="8">
    <source>
        <dbReference type="EMBL" id="OGZ33171.1"/>
    </source>
</evidence>
<evidence type="ECO:0000259" key="7">
    <source>
        <dbReference type="PROSITE" id="PS51918"/>
    </source>
</evidence>
<dbReference type="InterPro" id="IPR058240">
    <property type="entry name" value="rSAM_sf"/>
</dbReference>
<dbReference type="GO" id="GO:0046872">
    <property type="term" value="F:metal ion binding"/>
    <property type="evidence" value="ECO:0007669"/>
    <property type="project" value="UniProtKB-KW"/>
</dbReference>
<dbReference type="GO" id="GO:0005829">
    <property type="term" value="C:cytosol"/>
    <property type="evidence" value="ECO:0007669"/>
    <property type="project" value="TreeGrafter"/>
</dbReference>
<evidence type="ECO:0000259" key="6">
    <source>
        <dbReference type="PROSITE" id="PS51332"/>
    </source>
</evidence>
<dbReference type="STRING" id="1801990.A2V69_01425"/>
<gene>
    <name evidence="8" type="ORF">A2V69_01425</name>
</gene>
<dbReference type="GO" id="GO:0031419">
    <property type="term" value="F:cobalamin binding"/>
    <property type="evidence" value="ECO:0007669"/>
    <property type="project" value="InterPro"/>
</dbReference>
<dbReference type="CDD" id="cd02068">
    <property type="entry name" value="radical_SAM_B12_BD"/>
    <property type="match status" value="1"/>
</dbReference>
<dbReference type="EMBL" id="MHMT01000003">
    <property type="protein sequence ID" value="OGZ33171.1"/>
    <property type="molecule type" value="Genomic_DNA"/>
</dbReference>
<comment type="cofactor">
    <cofactor evidence="1">
        <name>[4Fe-4S] cluster</name>
        <dbReference type="ChEBI" id="CHEBI:49883"/>
    </cofactor>
</comment>